<dbReference type="GO" id="GO:0009252">
    <property type="term" value="P:peptidoglycan biosynthetic process"/>
    <property type="evidence" value="ECO:0007669"/>
    <property type="project" value="TreeGrafter"/>
</dbReference>
<dbReference type="OrthoDB" id="6708821at2"/>
<dbReference type="SUPFAM" id="SSF53822">
    <property type="entry name" value="Periplasmic binding protein-like I"/>
    <property type="match status" value="1"/>
</dbReference>
<dbReference type="Pfam" id="PF04348">
    <property type="entry name" value="LppC"/>
    <property type="match status" value="1"/>
</dbReference>
<dbReference type="GO" id="GO:0031241">
    <property type="term" value="C:periplasmic side of cell outer membrane"/>
    <property type="evidence" value="ECO:0007669"/>
    <property type="project" value="TreeGrafter"/>
</dbReference>
<dbReference type="PROSITE" id="PS51257">
    <property type="entry name" value="PROKAR_LIPOPROTEIN"/>
    <property type="match status" value="1"/>
</dbReference>
<dbReference type="Proteomes" id="UP000190460">
    <property type="component" value="Unassembled WGS sequence"/>
</dbReference>
<evidence type="ECO:0000313" key="3">
    <source>
        <dbReference type="Proteomes" id="UP000190460"/>
    </source>
</evidence>
<keyword evidence="3" id="KW-1185">Reference proteome</keyword>
<dbReference type="PANTHER" id="PTHR38038:SF1">
    <property type="entry name" value="PENICILLIN-BINDING PROTEIN ACTIVATOR LPOA"/>
    <property type="match status" value="1"/>
</dbReference>
<evidence type="ECO:0008006" key="4">
    <source>
        <dbReference type="Google" id="ProtNLM"/>
    </source>
</evidence>
<dbReference type="InterPro" id="IPR007443">
    <property type="entry name" value="LpoA"/>
</dbReference>
<dbReference type="EMBL" id="FUYB01000002">
    <property type="protein sequence ID" value="SKA69691.1"/>
    <property type="molecule type" value="Genomic_DNA"/>
</dbReference>
<keyword evidence="1" id="KW-0472">Membrane</keyword>
<accession>A0A1T4VYY0</accession>
<proteinExistence type="predicted"/>
<dbReference type="Gene3D" id="3.40.50.2300">
    <property type="match status" value="2"/>
</dbReference>
<reference evidence="3" key="1">
    <citation type="submission" date="2017-02" db="EMBL/GenBank/DDBJ databases">
        <authorList>
            <person name="Varghese N."/>
            <person name="Submissions S."/>
        </authorList>
    </citation>
    <scope>NUCLEOTIDE SEQUENCE [LARGE SCALE GENOMIC DNA]</scope>
    <source>
        <strain evidence="3">ATCC 49788</strain>
    </source>
</reference>
<dbReference type="CDD" id="cd06339">
    <property type="entry name" value="PBP1_YraM_LppC_lipoprotein-like"/>
    <property type="match status" value="1"/>
</dbReference>
<gene>
    <name evidence="2" type="ORF">SAMN02745130_00548</name>
</gene>
<dbReference type="STRING" id="92487.SAMN02745130_00548"/>
<evidence type="ECO:0000256" key="1">
    <source>
        <dbReference type="ARBA" id="ARBA00023136"/>
    </source>
</evidence>
<dbReference type="GO" id="GO:0030234">
    <property type="term" value="F:enzyme regulator activity"/>
    <property type="evidence" value="ECO:0007669"/>
    <property type="project" value="TreeGrafter"/>
</dbReference>
<dbReference type="AlphaFoldDB" id="A0A1T4VYY0"/>
<protein>
    <recommendedName>
        <fullName evidence="4">LppC lipoprotein</fullName>
    </recommendedName>
</protein>
<dbReference type="PANTHER" id="PTHR38038">
    <property type="entry name" value="PENICILLIN-BINDING PROTEIN ACTIVATOR LPOA"/>
    <property type="match status" value="1"/>
</dbReference>
<organism evidence="2 3">
    <name type="scientific">Thiothrix eikelboomii</name>
    <dbReference type="NCBI Taxonomy" id="92487"/>
    <lineage>
        <taxon>Bacteria</taxon>
        <taxon>Pseudomonadati</taxon>
        <taxon>Pseudomonadota</taxon>
        <taxon>Gammaproteobacteria</taxon>
        <taxon>Thiotrichales</taxon>
        <taxon>Thiotrichaceae</taxon>
        <taxon>Thiothrix</taxon>
    </lineage>
</organism>
<name>A0A1T4VYY0_9GAMM</name>
<sequence length="528" mass="57521">MTIQDLRYSLSISLISGLFLLQGCSLNSNPFSATHSPASRPTMLQGQNQSFGQAKAQPTVELANQLFKQGRKPEAAAIYYRAALTLPPPQRERVILQAAEVTASLGDERSTKHYLQQIPRQALVGETQARYRYTLALLALQNEQANQALRLLPLHATNMTAGLRNKVLLVRQRALEMGGSLPNERQTPQGIPPELQAAVQQTPNAPTSIVPQTVENLAVLLPDSGALGAVSKEIYRGMQEMGSQFGTVTTSKNYPTTPANVLAQYQQAANEGADLIIGPLDKEALEVLLAHRQALTVPVLSLNYASESQTSPALYQFGLSPEDEARQIAMVTSHRGLRQALVLVPDSQWGSRLAEAFIKAYQAAGGQVVSQVAYPNSTTQTYLSTLQTALANSSGAQMVFLGASPTQARLMKPLIQAQAPDLPVYATSHIFSGRIEKNKDIDLDGIIYTEVPFILQSLQQGSLEQLKYPRLYALGMDAVAVAKNLPQLTQNQRLQGRTGEISLTANRMIQRRLTMATFKNGLPMPLEE</sequence>
<dbReference type="RefSeq" id="WP_078921039.1">
    <property type="nucleotide sequence ID" value="NZ_FUYB01000002.1"/>
</dbReference>
<evidence type="ECO:0000313" key="2">
    <source>
        <dbReference type="EMBL" id="SKA69691.1"/>
    </source>
</evidence>
<dbReference type="InterPro" id="IPR028082">
    <property type="entry name" value="Peripla_BP_I"/>
</dbReference>